<gene>
    <name evidence="3" type="ORF">CXG81DRAFT_13675</name>
</gene>
<proteinExistence type="inferred from homology"/>
<name>A0A4P9X4S5_9FUNG</name>
<evidence type="ECO:0000313" key="4">
    <source>
        <dbReference type="Proteomes" id="UP000274922"/>
    </source>
</evidence>
<dbReference type="InterPro" id="IPR033336">
    <property type="entry name" value="SAXO1/2"/>
</dbReference>
<sequence length="290" mass="32249">MPSQAPLENVTSQRNDYRSWPVSPVHKPARPGWAGSAGPLETETTSHGAYQNRGMPPRFVRPAQAYQTSGAPMEDQTTARTDYGHWKIGARPAGRHAPAYASAADERDFASTTRANYVAHDAGQSYYRPRQERALPPSVRFEGESTVTAAYKPWAIPPRFQRERAGYQPSRDPLEGQTTYGANYVSKTVDRYIRPPASYEAPATTFEGESTHHHDYVAKGAPQRRGNFAPQYRYNAGQDDRDFATCTKTAHDSKPMPVCPAAEWAPFEHERHPDGHVFLHTPLTATAPGR</sequence>
<dbReference type="PANTHER" id="PTHR31516">
    <property type="entry name" value="STABILIZER OF AXONEMAL MICROTUBULES 2"/>
    <property type="match status" value="1"/>
</dbReference>
<evidence type="ECO:0000256" key="2">
    <source>
        <dbReference type="SAM" id="MobiDB-lite"/>
    </source>
</evidence>
<dbReference type="PANTHER" id="PTHR31516:SF17">
    <property type="entry name" value="STABILIZER OF AXONEMAL MICROTUBULES 2"/>
    <property type="match status" value="1"/>
</dbReference>
<dbReference type="OrthoDB" id="365640at2759"/>
<comment type="similarity">
    <text evidence="1">Belongs to the FAM154 family.</text>
</comment>
<organism evidence="3 4">
    <name type="scientific">Caulochytrium protostelioides</name>
    <dbReference type="NCBI Taxonomy" id="1555241"/>
    <lineage>
        <taxon>Eukaryota</taxon>
        <taxon>Fungi</taxon>
        <taxon>Fungi incertae sedis</taxon>
        <taxon>Chytridiomycota</taxon>
        <taxon>Chytridiomycota incertae sedis</taxon>
        <taxon>Chytridiomycetes</taxon>
        <taxon>Caulochytriales</taxon>
        <taxon>Caulochytriaceae</taxon>
        <taxon>Caulochytrium</taxon>
    </lineage>
</organism>
<evidence type="ECO:0000313" key="3">
    <source>
        <dbReference type="EMBL" id="RKP00074.1"/>
    </source>
</evidence>
<dbReference type="STRING" id="1555241.A0A4P9X4S5"/>
<feature type="region of interest" description="Disordered" evidence="2">
    <location>
        <begin position="1"/>
        <end position="57"/>
    </location>
</feature>
<keyword evidence="4" id="KW-1185">Reference proteome</keyword>
<evidence type="ECO:0000256" key="1">
    <source>
        <dbReference type="ARBA" id="ARBA00008738"/>
    </source>
</evidence>
<dbReference type="GO" id="GO:0005856">
    <property type="term" value="C:cytoskeleton"/>
    <property type="evidence" value="ECO:0007669"/>
    <property type="project" value="TreeGrafter"/>
</dbReference>
<dbReference type="Proteomes" id="UP000274922">
    <property type="component" value="Unassembled WGS sequence"/>
</dbReference>
<dbReference type="GO" id="GO:0008017">
    <property type="term" value="F:microtubule binding"/>
    <property type="evidence" value="ECO:0007669"/>
    <property type="project" value="InterPro"/>
</dbReference>
<protein>
    <submittedName>
        <fullName evidence="3">Uncharacterized protein</fullName>
    </submittedName>
</protein>
<dbReference type="Pfam" id="PF05217">
    <property type="entry name" value="SAXO1-2"/>
    <property type="match status" value="1"/>
</dbReference>
<accession>A0A4P9X4S5</accession>
<dbReference type="EMBL" id="ML014237">
    <property type="protein sequence ID" value="RKP00074.1"/>
    <property type="molecule type" value="Genomic_DNA"/>
</dbReference>
<dbReference type="AlphaFoldDB" id="A0A4P9X4S5"/>
<reference evidence="4" key="1">
    <citation type="journal article" date="2018" name="Nat. Microbiol.">
        <title>Leveraging single-cell genomics to expand the fungal tree of life.</title>
        <authorList>
            <person name="Ahrendt S.R."/>
            <person name="Quandt C.A."/>
            <person name="Ciobanu D."/>
            <person name="Clum A."/>
            <person name="Salamov A."/>
            <person name="Andreopoulos B."/>
            <person name="Cheng J.F."/>
            <person name="Woyke T."/>
            <person name="Pelin A."/>
            <person name="Henrissat B."/>
            <person name="Reynolds N.K."/>
            <person name="Benny G.L."/>
            <person name="Smith M.E."/>
            <person name="James T.Y."/>
            <person name="Grigoriev I.V."/>
        </authorList>
    </citation>
    <scope>NUCLEOTIDE SEQUENCE [LARGE SCALE GENOMIC DNA]</scope>
    <source>
        <strain evidence="4">ATCC 52028</strain>
    </source>
</reference>